<evidence type="ECO:0000313" key="2">
    <source>
        <dbReference type="Proteomes" id="UP001054837"/>
    </source>
</evidence>
<gene>
    <name evidence="1" type="ORF">CDAR_410681</name>
</gene>
<organism evidence="1 2">
    <name type="scientific">Caerostris darwini</name>
    <dbReference type="NCBI Taxonomy" id="1538125"/>
    <lineage>
        <taxon>Eukaryota</taxon>
        <taxon>Metazoa</taxon>
        <taxon>Ecdysozoa</taxon>
        <taxon>Arthropoda</taxon>
        <taxon>Chelicerata</taxon>
        <taxon>Arachnida</taxon>
        <taxon>Araneae</taxon>
        <taxon>Araneomorphae</taxon>
        <taxon>Entelegynae</taxon>
        <taxon>Araneoidea</taxon>
        <taxon>Araneidae</taxon>
        <taxon>Caerostris</taxon>
    </lineage>
</organism>
<sequence length="110" mass="12763">MGYVFKRHHPFHPKAFRNREKSVKEETSTEVVFAQPNRYSSKSKTISLAFLQNMLDLLFANERLSISLDIEFDGGERLQSRPNCGFKKRHGFIIGFNKDCWNATMLGFTT</sequence>
<dbReference type="Proteomes" id="UP001054837">
    <property type="component" value="Unassembled WGS sequence"/>
</dbReference>
<name>A0AAV4P252_9ARAC</name>
<dbReference type="EMBL" id="BPLQ01002298">
    <property type="protein sequence ID" value="GIX91119.1"/>
    <property type="molecule type" value="Genomic_DNA"/>
</dbReference>
<proteinExistence type="predicted"/>
<keyword evidence="2" id="KW-1185">Reference proteome</keyword>
<dbReference type="AlphaFoldDB" id="A0AAV4P252"/>
<accession>A0AAV4P252</accession>
<comment type="caution">
    <text evidence="1">The sequence shown here is derived from an EMBL/GenBank/DDBJ whole genome shotgun (WGS) entry which is preliminary data.</text>
</comment>
<protein>
    <submittedName>
        <fullName evidence="1">Uncharacterized protein</fullName>
    </submittedName>
</protein>
<reference evidence="1 2" key="1">
    <citation type="submission" date="2021-06" db="EMBL/GenBank/DDBJ databases">
        <title>Caerostris darwini draft genome.</title>
        <authorList>
            <person name="Kono N."/>
            <person name="Arakawa K."/>
        </authorList>
    </citation>
    <scope>NUCLEOTIDE SEQUENCE [LARGE SCALE GENOMIC DNA]</scope>
</reference>
<evidence type="ECO:0000313" key="1">
    <source>
        <dbReference type="EMBL" id="GIX91119.1"/>
    </source>
</evidence>